<accession>A0AAV7T784</accession>
<comment type="caution">
    <text evidence="2">The sequence shown here is derived from an EMBL/GenBank/DDBJ whole genome shotgun (WGS) entry which is preliminary data.</text>
</comment>
<evidence type="ECO:0000313" key="3">
    <source>
        <dbReference type="Proteomes" id="UP001066276"/>
    </source>
</evidence>
<gene>
    <name evidence="2" type="ORF">NDU88_004231</name>
</gene>
<dbReference type="Proteomes" id="UP001066276">
    <property type="component" value="Chromosome 4_1"/>
</dbReference>
<protein>
    <submittedName>
        <fullName evidence="2">Uncharacterized protein</fullName>
    </submittedName>
</protein>
<proteinExistence type="predicted"/>
<keyword evidence="3" id="KW-1185">Reference proteome</keyword>
<dbReference type="AlphaFoldDB" id="A0AAV7T784"/>
<reference evidence="2" key="1">
    <citation type="journal article" date="2022" name="bioRxiv">
        <title>Sequencing and chromosome-scale assembly of the giantPleurodeles waltlgenome.</title>
        <authorList>
            <person name="Brown T."/>
            <person name="Elewa A."/>
            <person name="Iarovenko S."/>
            <person name="Subramanian E."/>
            <person name="Araus A.J."/>
            <person name="Petzold A."/>
            <person name="Susuki M."/>
            <person name="Suzuki K.-i.T."/>
            <person name="Hayashi T."/>
            <person name="Toyoda A."/>
            <person name="Oliveira C."/>
            <person name="Osipova E."/>
            <person name="Leigh N.D."/>
            <person name="Simon A."/>
            <person name="Yun M.H."/>
        </authorList>
    </citation>
    <scope>NUCLEOTIDE SEQUENCE</scope>
    <source>
        <strain evidence="2">20211129_DDA</strain>
        <tissue evidence="2">Liver</tissue>
    </source>
</reference>
<sequence length="103" mass="11977">MGQENAVETQDPNQEEAQTPKERRRPNQQKTDAEERQRTYLRPASSRPGTPRGQEERTLQRPAGRWVKTPATSLEGHGYRRKSITVPSQVEKRHLVHTLFEDF</sequence>
<feature type="compositionally biased region" description="Polar residues" evidence="1">
    <location>
        <begin position="1"/>
        <end position="17"/>
    </location>
</feature>
<dbReference type="EMBL" id="JANPWB010000007">
    <property type="protein sequence ID" value="KAJ1172384.1"/>
    <property type="molecule type" value="Genomic_DNA"/>
</dbReference>
<evidence type="ECO:0000256" key="1">
    <source>
        <dbReference type="SAM" id="MobiDB-lite"/>
    </source>
</evidence>
<evidence type="ECO:0000313" key="2">
    <source>
        <dbReference type="EMBL" id="KAJ1172384.1"/>
    </source>
</evidence>
<feature type="region of interest" description="Disordered" evidence="1">
    <location>
        <begin position="1"/>
        <end position="80"/>
    </location>
</feature>
<name>A0AAV7T784_PLEWA</name>
<organism evidence="2 3">
    <name type="scientific">Pleurodeles waltl</name>
    <name type="common">Iberian ribbed newt</name>
    <dbReference type="NCBI Taxonomy" id="8319"/>
    <lineage>
        <taxon>Eukaryota</taxon>
        <taxon>Metazoa</taxon>
        <taxon>Chordata</taxon>
        <taxon>Craniata</taxon>
        <taxon>Vertebrata</taxon>
        <taxon>Euteleostomi</taxon>
        <taxon>Amphibia</taxon>
        <taxon>Batrachia</taxon>
        <taxon>Caudata</taxon>
        <taxon>Salamandroidea</taxon>
        <taxon>Salamandridae</taxon>
        <taxon>Pleurodelinae</taxon>
        <taxon>Pleurodeles</taxon>
    </lineage>
</organism>